<feature type="region of interest" description="Disordered" evidence="1">
    <location>
        <begin position="204"/>
        <end position="226"/>
    </location>
</feature>
<feature type="compositionally biased region" description="Polar residues" evidence="1">
    <location>
        <begin position="208"/>
        <end position="218"/>
    </location>
</feature>
<dbReference type="InterPro" id="IPR011392">
    <property type="entry name" value="Tellurite-R_TerY"/>
</dbReference>
<dbReference type="EMBL" id="BAAAZD010000001">
    <property type="protein sequence ID" value="GAA4003666.1"/>
    <property type="molecule type" value="Genomic_DNA"/>
</dbReference>
<dbReference type="InterPro" id="IPR002035">
    <property type="entry name" value="VWF_A"/>
</dbReference>
<dbReference type="Pfam" id="PF00092">
    <property type="entry name" value="VWA"/>
    <property type="match status" value="1"/>
</dbReference>
<feature type="domain" description="VWFA" evidence="2">
    <location>
        <begin position="24"/>
        <end position="202"/>
    </location>
</feature>
<dbReference type="PROSITE" id="PS50234">
    <property type="entry name" value="VWFA"/>
    <property type="match status" value="1"/>
</dbReference>
<evidence type="ECO:0000313" key="4">
    <source>
        <dbReference type="Proteomes" id="UP001501310"/>
    </source>
</evidence>
<dbReference type="SUPFAM" id="SSF53300">
    <property type="entry name" value="vWA-like"/>
    <property type="match status" value="1"/>
</dbReference>
<evidence type="ECO:0000256" key="1">
    <source>
        <dbReference type="SAM" id="MobiDB-lite"/>
    </source>
</evidence>
<dbReference type="RefSeq" id="WP_344709484.1">
    <property type="nucleotide sequence ID" value="NZ_BAAAZD010000001.1"/>
</dbReference>
<evidence type="ECO:0000313" key="3">
    <source>
        <dbReference type="EMBL" id="GAA4003666.1"/>
    </source>
</evidence>
<dbReference type="InterPro" id="IPR036465">
    <property type="entry name" value="vWFA_dom_sf"/>
</dbReference>
<reference evidence="4" key="1">
    <citation type="journal article" date="2019" name="Int. J. Syst. Evol. Microbiol.">
        <title>The Global Catalogue of Microorganisms (GCM) 10K type strain sequencing project: providing services to taxonomists for standard genome sequencing and annotation.</title>
        <authorList>
            <consortium name="The Broad Institute Genomics Platform"/>
            <consortium name="The Broad Institute Genome Sequencing Center for Infectious Disease"/>
            <person name="Wu L."/>
            <person name="Ma J."/>
        </authorList>
    </citation>
    <scope>NUCLEOTIDE SEQUENCE [LARGE SCALE GENOMIC DNA]</scope>
    <source>
        <strain evidence="4">JCM 16603</strain>
    </source>
</reference>
<sequence>MSNEFEQVAFGGAEFAENPEPRCPCLLLLDTSGSMSGQPISELNAGLTTFRDELNADALAAKRVEIAIVTFGPVEVQSDFTSVSNFFPPELQAGGVTPMGEAIERGLQMLEARKNEYRTNGVSYYRPWIFLITDGAPTDSWQRAAEQVKAGEAAKRFMFYPVAVQDADLRILSQLSVREPLKLKGLAFGELFRWLSSSLSSVSRSNTDDQVPLQNPTAPNGWAVAG</sequence>
<dbReference type="Gene3D" id="3.40.50.410">
    <property type="entry name" value="von Willebrand factor, type A domain"/>
    <property type="match status" value="1"/>
</dbReference>
<organism evidence="3 4">
    <name type="scientific">Sphingomonas humi</name>
    <dbReference type="NCBI Taxonomy" id="335630"/>
    <lineage>
        <taxon>Bacteria</taxon>
        <taxon>Pseudomonadati</taxon>
        <taxon>Pseudomonadota</taxon>
        <taxon>Alphaproteobacteria</taxon>
        <taxon>Sphingomonadales</taxon>
        <taxon>Sphingomonadaceae</taxon>
        <taxon>Sphingomonas</taxon>
    </lineage>
</organism>
<gene>
    <name evidence="3" type="ORF">GCM10022211_14290</name>
</gene>
<proteinExistence type="predicted"/>
<accession>A0ABP7RXY3</accession>
<dbReference type="SMART" id="SM00327">
    <property type="entry name" value="VWA"/>
    <property type="match status" value="1"/>
</dbReference>
<dbReference type="Proteomes" id="UP001501310">
    <property type="component" value="Unassembled WGS sequence"/>
</dbReference>
<keyword evidence="4" id="KW-1185">Reference proteome</keyword>
<comment type="caution">
    <text evidence="3">The sequence shown here is derived from an EMBL/GenBank/DDBJ whole genome shotgun (WGS) entry which is preliminary data.</text>
</comment>
<name>A0ABP7RXY3_9SPHN</name>
<protein>
    <submittedName>
        <fullName evidence="3">VWA domain-containing protein</fullName>
    </submittedName>
</protein>
<dbReference type="PIRSF" id="PIRSF020634">
    <property type="entry name" value="TerY_vWA"/>
    <property type="match status" value="1"/>
</dbReference>
<evidence type="ECO:0000259" key="2">
    <source>
        <dbReference type="PROSITE" id="PS50234"/>
    </source>
</evidence>